<evidence type="ECO:0000313" key="3">
    <source>
        <dbReference type="Proteomes" id="UP000215459"/>
    </source>
</evidence>
<dbReference type="AlphaFoldDB" id="A0A235B9G7"/>
<gene>
    <name evidence="2" type="ORF">CHM34_03940</name>
</gene>
<feature type="transmembrane region" description="Helical" evidence="1">
    <location>
        <begin position="302"/>
        <end position="322"/>
    </location>
</feature>
<comment type="caution">
    <text evidence="2">The sequence shown here is derived from an EMBL/GenBank/DDBJ whole genome shotgun (WGS) entry which is preliminary data.</text>
</comment>
<reference evidence="2 3" key="1">
    <citation type="submission" date="2017-07" db="EMBL/GenBank/DDBJ databases">
        <title>The genome sequence of Paludifilum halophilum highlights mechanisms for microbial adaptation to high salt environemnts.</title>
        <authorList>
            <person name="Belbahri L."/>
        </authorList>
    </citation>
    <scope>NUCLEOTIDE SEQUENCE [LARGE SCALE GENOMIC DNA]</scope>
    <source>
        <strain evidence="2 3">DSM 102817</strain>
    </source>
</reference>
<feature type="transmembrane region" description="Helical" evidence="1">
    <location>
        <begin position="414"/>
        <end position="436"/>
    </location>
</feature>
<feature type="transmembrane region" description="Helical" evidence="1">
    <location>
        <begin position="100"/>
        <end position="124"/>
    </location>
</feature>
<dbReference type="Proteomes" id="UP000215459">
    <property type="component" value="Unassembled WGS sequence"/>
</dbReference>
<organism evidence="2 3">
    <name type="scientific">Paludifilum halophilum</name>
    <dbReference type="NCBI Taxonomy" id="1642702"/>
    <lineage>
        <taxon>Bacteria</taxon>
        <taxon>Bacillati</taxon>
        <taxon>Bacillota</taxon>
        <taxon>Bacilli</taxon>
        <taxon>Bacillales</taxon>
        <taxon>Thermoactinomycetaceae</taxon>
        <taxon>Paludifilum</taxon>
    </lineage>
</organism>
<proteinExistence type="predicted"/>
<dbReference type="RefSeq" id="WP_094263286.1">
    <property type="nucleotide sequence ID" value="NZ_NOWF01000002.1"/>
</dbReference>
<sequence length="437" mass="47724">MFQQLTKFSVRLVQRFLPDPFLFAVLLTFVVYFLGVFATDTGPVKMIRYWGEGFWGLLEFTMQMVLILVTGHVLAQAPFIRRGLKRFAGVAKKPGQAVMLTTWVGAVASWINWGFGLVVGALFAKEVAKRVPRADYRLLVAGAYAGFIVWHSGLSGSIPLKIATDDSFGVLVPTSETIFAGFTLIPVIVLIFTLPLFVRWMQPKESERVQVDPSLLEDETASSAIRETPATPAEKLEMYPWISRLIGGMGLVYILLFVADNGGQLDLNIVNFSFLMLGILLHQTPRHYLNALGDAVKKTGGIILQFPFYAGIMGMMALSGLGEQISRLFISVADGTTFPLFAFLSAGLFNLFVPSGGGQWAVQGTIMLPAGEALGVTPSKTTMAVAWGDAWTNMIQPFWALPLLAIAKLSARDIMGFCLLILFYSGFIIGTGLLLLG</sequence>
<keyword evidence="3" id="KW-1185">Reference proteome</keyword>
<dbReference type="InterPro" id="IPR006160">
    <property type="entry name" value="SCFA_transpt_AtoE"/>
</dbReference>
<feature type="transmembrane region" description="Helical" evidence="1">
    <location>
        <begin position="178"/>
        <end position="198"/>
    </location>
</feature>
<dbReference type="PANTHER" id="PTHR41983:SF2">
    <property type="entry name" value="SHORT-CHAIN FATTY ACID TRANSPORTER-RELATED"/>
    <property type="match status" value="1"/>
</dbReference>
<dbReference type="GO" id="GO:0005886">
    <property type="term" value="C:plasma membrane"/>
    <property type="evidence" value="ECO:0007669"/>
    <property type="project" value="TreeGrafter"/>
</dbReference>
<feature type="transmembrane region" description="Helical" evidence="1">
    <location>
        <begin position="136"/>
        <end position="158"/>
    </location>
</feature>
<feature type="transmembrane region" description="Helical" evidence="1">
    <location>
        <begin position="20"/>
        <end position="39"/>
    </location>
</feature>
<accession>A0A235B9G7</accession>
<evidence type="ECO:0000256" key="1">
    <source>
        <dbReference type="SAM" id="Phobius"/>
    </source>
</evidence>
<keyword evidence="1" id="KW-0472">Membrane</keyword>
<protein>
    <submittedName>
        <fullName evidence="2">Short-chain fatty acid transporter</fullName>
    </submittedName>
</protein>
<name>A0A235B9G7_9BACL</name>
<dbReference type="Pfam" id="PF02667">
    <property type="entry name" value="SCFA_trans"/>
    <property type="match status" value="1"/>
</dbReference>
<evidence type="ECO:0000313" key="2">
    <source>
        <dbReference type="EMBL" id="OYD08938.1"/>
    </source>
</evidence>
<feature type="transmembrane region" description="Helical" evidence="1">
    <location>
        <begin position="60"/>
        <end position="80"/>
    </location>
</feature>
<keyword evidence="1" id="KW-1133">Transmembrane helix</keyword>
<feature type="transmembrane region" description="Helical" evidence="1">
    <location>
        <begin position="328"/>
        <end position="353"/>
    </location>
</feature>
<dbReference type="OrthoDB" id="9342495at2"/>
<dbReference type="PANTHER" id="PTHR41983">
    <property type="entry name" value="SHORT-CHAIN FATTY ACID TRANSPORTER-RELATED"/>
    <property type="match status" value="1"/>
</dbReference>
<keyword evidence="1" id="KW-0812">Transmembrane</keyword>
<feature type="transmembrane region" description="Helical" evidence="1">
    <location>
        <begin position="241"/>
        <end position="259"/>
    </location>
</feature>
<dbReference type="EMBL" id="NOWF01000002">
    <property type="protein sequence ID" value="OYD08938.1"/>
    <property type="molecule type" value="Genomic_DNA"/>
</dbReference>